<protein>
    <submittedName>
        <fullName evidence="2">Rab-like protein</fullName>
    </submittedName>
</protein>
<reference evidence="2" key="1">
    <citation type="submission" date="2015-07" db="EMBL/GenBank/DDBJ databases">
        <title>Adaptation to a free-living lifestyle via gene acquisitions in the diplomonad Trepomonas sp. PC1.</title>
        <authorList>
            <person name="Xu F."/>
            <person name="Jerlstrom-Hultqvist J."/>
            <person name="Kolisko M."/>
            <person name="Simpson A.G.B."/>
            <person name="Roger A.J."/>
            <person name="Svard S.G."/>
            <person name="Andersson J.O."/>
        </authorList>
    </citation>
    <scope>NUCLEOTIDE SEQUENCE</scope>
    <source>
        <strain evidence="2">PC1</strain>
    </source>
</reference>
<dbReference type="GO" id="GO:0003924">
    <property type="term" value="F:GTPase activity"/>
    <property type="evidence" value="ECO:0007669"/>
    <property type="project" value="InterPro"/>
</dbReference>
<dbReference type="SUPFAM" id="SSF52540">
    <property type="entry name" value="P-loop containing nucleoside triphosphate hydrolases"/>
    <property type="match status" value="1"/>
</dbReference>
<dbReference type="InterPro" id="IPR027417">
    <property type="entry name" value="P-loop_NTPase"/>
</dbReference>
<dbReference type="GO" id="GO:0005525">
    <property type="term" value="F:GTP binding"/>
    <property type="evidence" value="ECO:0007669"/>
    <property type="project" value="InterPro"/>
</dbReference>
<keyword evidence="1" id="KW-0547">Nucleotide-binding</keyword>
<sequence length="237" mass="27461">GAKENVVNIFSFTQNINKQSLQQQISHQMSKKYKVQVGQSHRIQEFTGGEYTELQQEFKELHQYNVAVLGLPNCGQTTFCIKFCKQVFVQQKPDQQFTKYTHTIGNKNIKLHLFDLLGARESYAYLTDQQVIRASHTCFIIFSTNIDKWEEELAKQIKIVRMSNSICRIVLIGNRIDEFPLTPSSTKKFAQFCQQQEIKDYFFVSCKTGDGFDELNQLSWPDNVDYSEIKIGRAGRC</sequence>
<organism evidence="2">
    <name type="scientific">Trepomonas sp. PC1</name>
    <dbReference type="NCBI Taxonomy" id="1076344"/>
    <lineage>
        <taxon>Eukaryota</taxon>
        <taxon>Metamonada</taxon>
        <taxon>Diplomonadida</taxon>
        <taxon>Hexamitidae</taxon>
        <taxon>Hexamitinae</taxon>
        <taxon>Trepomonas</taxon>
    </lineage>
</organism>
<dbReference type="Gene3D" id="3.40.50.300">
    <property type="entry name" value="P-loop containing nucleotide triphosphate hydrolases"/>
    <property type="match status" value="1"/>
</dbReference>
<gene>
    <name evidence="2" type="ORF">TPC1_15397</name>
</gene>
<dbReference type="CDD" id="cd00882">
    <property type="entry name" value="Ras_like_GTPase"/>
    <property type="match status" value="1"/>
</dbReference>
<dbReference type="InterPro" id="IPR001806">
    <property type="entry name" value="Small_GTPase"/>
</dbReference>
<feature type="non-terminal residue" evidence="2">
    <location>
        <position position="1"/>
    </location>
</feature>
<dbReference type="PANTHER" id="PTHR47978">
    <property type="match status" value="1"/>
</dbReference>
<dbReference type="EMBL" id="GDID01003998">
    <property type="protein sequence ID" value="JAP92608.1"/>
    <property type="molecule type" value="Transcribed_RNA"/>
</dbReference>
<accession>A0A146K8B6</accession>
<name>A0A146K8B6_9EUKA</name>
<evidence type="ECO:0000313" key="2">
    <source>
        <dbReference type="EMBL" id="JAP92608.1"/>
    </source>
</evidence>
<evidence type="ECO:0000256" key="1">
    <source>
        <dbReference type="ARBA" id="ARBA00022741"/>
    </source>
</evidence>
<proteinExistence type="predicted"/>
<dbReference type="Pfam" id="PF00071">
    <property type="entry name" value="Ras"/>
    <property type="match status" value="1"/>
</dbReference>
<dbReference type="AlphaFoldDB" id="A0A146K8B6"/>